<keyword evidence="3" id="KW-1185">Reference proteome</keyword>
<feature type="chain" id="PRO_5045226389" evidence="1">
    <location>
        <begin position="24"/>
        <end position="249"/>
    </location>
</feature>
<sequence>MSRTFKLSVIAAGLLVAAPMVNAYQAGDFIGRAGAATVDPDSSSGNLRTTLPGLEVVEGAQVSVDKDTQLGLTLTYMMTDQLGLGLLASTPFKHDIKGAGAALSGTGKLAETKHLPPTLTLQFFPLASGSKFQPYAGIGVNYTNFFEEKTTQTLTDTLDGAAQAVLGTPPGTVDRTDIKLDDSFGLAGEVGFDYLITDNLGVNATVWWLDIDTDADIGVYDANGTRLTTGKLDVEIDPWVYMVGLAYRF</sequence>
<proteinExistence type="predicted"/>
<dbReference type="InterPro" id="IPR005618">
    <property type="entry name" value="OMPW"/>
</dbReference>
<gene>
    <name evidence="2" type="ORF">LPB19_03345</name>
</gene>
<protein>
    <submittedName>
        <fullName evidence="2">Outer membrane beta-barrel protein</fullName>
    </submittedName>
</protein>
<organism evidence="2 3">
    <name type="scientific">Marinobacter salinisoli</name>
    <dbReference type="NCBI Taxonomy" id="2769486"/>
    <lineage>
        <taxon>Bacteria</taxon>
        <taxon>Pseudomonadati</taxon>
        <taxon>Pseudomonadota</taxon>
        <taxon>Gammaproteobacteria</taxon>
        <taxon>Pseudomonadales</taxon>
        <taxon>Marinobacteraceae</taxon>
        <taxon>Marinobacter</taxon>
    </lineage>
</organism>
<dbReference type="RefSeq" id="WP_206644705.1">
    <property type="nucleotide sequence ID" value="NZ_CP071247.1"/>
</dbReference>
<dbReference type="Pfam" id="PF03922">
    <property type="entry name" value="OmpW"/>
    <property type="match status" value="1"/>
</dbReference>
<name>A0ABX7MT17_9GAMM</name>
<dbReference type="PANTHER" id="PTHR36920:SF1">
    <property type="entry name" value="OUTER MEMBRANE PROTEIN W"/>
    <property type="match status" value="1"/>
</dbReference>
<feature type="signal peptide" evidence="1">
    <location>
        <begin position="1"/>
        <end position="23"/>
    </location>
</feature>
<evidence type="ECO:0000313" key="3">
    <source>
        <dbReference type="Proteomes" id="UP000663555"/>
    </source>
</evidence>
<accession>A0ABX7MT17</accession>
<dbReference type="EMBL" id="CP071247">
    <property type="protein sequence ID" value="QSP95466.1"/>
    <property type="molecule type" value="Genomic_DNA"/>
</dbReference>
<dbReference type="SUPFAM" id="SSF56925">
    <property type="entry name" value="OMPA-like"/>
    <property type="match status" value="1"/>
</dbReference>
<evidence type="ECO:0000256" key="1">
    <source>
        <dbReference type="SAM" id="SignalP"/>
    </source>
</evidence>
<dbReference type="Gene3D" id="2.40.160.20">
    <property type="match status" value="1"/>
</dbReference>
<dbReference type="PANTHER" id="PTHR36920">
    <property type="match status" value="1"/>
</dbReference>
<reference evidence="2 3" key="1">
    <citation type="submission" date="2021-03" db="EMBL/GenBank/DDBJ databases">
        <title>Genome sequencing of Marinobacter sp. LPB0319.</title>
        <authorList>
            <person name="Kim J."/>
        </authorList>
    </citation>
    <scope>NUCLEOTIDE SEQUENCE [LARGE SCALE GENOMIC DNA]</scope>
    <source>
        <strain evidence="2 3">LPB0319</strain>
    </source>
</reference>
<dbReference type="Proteomes" id="UP000663555">
    <property type="component" value="Chromosome"/>
</dbReference>
<evidence type="ECO:0000313" key="2">
    <source>
        <dbReference type="EMBL" id="QSP95466.1"/>
    </source>
</evidence>
<dbReference type="InterPro" id="IPR011250">
    <property type="entry name" value="OMP/PagP_B-barrel"/>
</dbReference>
<keyword evidence="1" id="KW-0732">Signal</keyword>